<feature type="region of interest" description="Disordered" evidence="11">
    <location>
        <begin position="317"/>
        <end position="341"/>
    </location>
</feature>
<evidence type="ECO:0000256" key="6">
    <source>
        <dbReference type="ARBA" id="ARBA00022490"/>
    </source>
</evidence>
<dbReference type="GO" id="GO:0003682">
    <property type="term" value="F:chromatin binding"/>
    <property type="evidence" value="ECO:0007669"/>
    <property type="project" value="TreeGrafter"/>
</dbReference>
<dbReference type="Pfam" id="PF05786">
    <property type="entry name" value="Cnd2"/>
    <property type="match status" value="1"/>
</dbReference>
<dbReference type="GO" id="GO:0007076">
    <property type="term" value="P:mitotic chromosome condensation"/>
    <property type="evidence" value="ECO:0007669"/>
    <property type="project" value="InterPro"/>
</dbReference>
<dbReference type="PANTHER" id="PTHR13108:SF9">
    <property type="entry name" value="CONDENSIN COMPLEX SUBUNIT 2"/>
    <property type="match status" value="1"/>
</dbReference>
<feature type="compositionally biased region" description="Low complexity" evidence="11">
    <location>
        <begin position="1388"/>
        <end position="1406"/>
    </location>
</feature>
<evidence type="ECO:0000256" key="4">
    <source>
        <dbReference type="ARBA" id="ARBA00016065"/>
    </source>
</evidence>
<proteinExistence type="inferred from homology"/>
<keyword evidence="7" id="KW-0132">Cell division</keyword>
<evidence type="ECO:0000256" key="9">
    <source>
        <dbReference type="ARBA" id="ARBA00023067"/>
    </source>
</evidence>
<dbReference type="GO" id="GO:0051301">
    <property type="term" value="P:cell division"/>
    <property type="evidence" value="ECO:0007669"/>
    <property type="project" value="UniProtKB-KW"/>
</dbReference>
<keyword evidence="8" id="KW-0498">Mitosis</keyword>
<feature type="compositionally biased region" description="Polar residues" evidence="11">
    <location>
        <begin position="51"/>
        <end position="70"/>
    </location>
</feature>
<organism evidence="12 13">
    <name type="scientific">Mycena sanguinolenta</name>
    <dbReference type="NCBI Taxonomy" id="230812"/>
    <lineage>
        <taxon>Eukaryota</taxon>
        <taxon>Fungi</taxon>
        <taxon>Dikarya</taxon>
        <taxon>Basidiomycota</taxon>
        <taxon>Agaricomycotina</taxon>
        <taxon>Agaricomycetes</taxon>
        <taxon>Agaricomycetidae</taxon>
        <taxon>Agaricales</taxon>
        <taxon>Marasmiineae</taxon>
        <taxon>Mycenaceae</taxon>
        <taxon>Mycena</taxon>
    </lineage>
</organism>
<name>A0A8H7DDY7_9AGAR</name>
<feature type="region of interest" description="Disordered" evidence="11">
    <location>
        <begin position="958"/>
        <end position="1194"/>
    </location>
</feature>
<evidence type="ECO:0000256" key="10">
    <source>
        <dbReference type="ARBA" id="ARBA00023306"/>
    </source>
</evidence>
<evidence type="ECO:0000256" key="3">
    <source>
        <dbReference type="ARBA" id="ARBA00009471"/>
    </source>
</evidence>
<keyword evidence="10" id="KW-0131">Cell cycle</keyword>
<feature type="region of interest" description="Disordered" evidence="11">
    <location>
        <begin position="453"/>
        <end position="478"/>
    </location>
</feature>
<feature type="compositionally biased region" description="Low complexity" evidence="11">
    <location>
        <begin position="974"/>
        <end position="990"/>
    </location>
</feature>
<evidence type="ECO:0000256" key="5">
    <source>
        <dbReference type="ARBA" id="ARBA00022454"/>
    </source>
</evidence>
<protein>
    <recommendedName>
        <fullName evidence="4">Condensin complex subunit 2</fullName>
    </recommendedName>
</protein>
<feature type="region of interest" description="Disordered" evidence="11">
    <location>
        <begin position="1"/>
        <end position="72"/>
    </location>
</feature>
<evidence type="ECO:0000256" key="1">
    <source>
        <dbReference type="ARBA" id="ARBA00004286"/>
    </source>
</evidence>
<evidence type="ECO:0000313" key="12">
    <source>
        <dbReference type="EMBL" id="KAF7370855.1"/>
    </source>
</evidence>
<feature type="region of interest" description="Disordered" evidence="11">
    <location>
        <begin position="1239"/>
        <end position="1320"/>
    </location>
</feature>
<sequence length="1607" mass="173116">MFTIHPSPLANLLPRQPLKSRNINDDTAEKRRRRKSTKITIIENAPAGPSNEPSNEAETSRTARQKQPLNSVAAPVLESGGPRVEILSANFDEWMKMATDNKINAGNSWNFALIDYFHDMSLLRNDDGSSINFQRASCTLDGCVKIWTSRVDSVGTETGKLLSNLANDGKDEDEDGNGSDNPDEEATAKKKKSHRPAATLAKDPAQLRSKKLELEFSVDPLFKKTCADFDEGGAQGLLMNHLGLGTGSEAGLRIIFDASDCVGRVDEEEDMDEPEDAVDLTELRSQFLPDLAVVEEKEIAPSLADFSFMGGASGGDETTFFQDNTQHFDDDDDDNDAGPANYSMNVDADAPAAEDFFVGDEAVNEDYVGDYGMGCDEYGGSNGSNGSGLASEHAADGGGGAPGPRGPGGMVPFDPRRPPNELIMAMTEDGEGGMMDYFDKNFSKNWAGPEHWKMRKPIRRPDADASAKQGAKKPREKKEAFKLDFLTPATKDFKEFTKELFAPATKGAGINMPGTGPTARKSKKKEKEKKDDHSLPDDMHFSSRQLVSLFLKPKFQLKMRGHKVRYNEDGDGEVDENFWAQAAADQAAGRGDDEDATAGGGAIPFNTQFFHDDYDDGPGFDDGDGYDGAGAAEVEPGEQDLLAATQGKTRRVRPEFVNYAKRAKRVDVRKLKDNIWKGLDIVVPQAKPDGDDDSMDVDPNEPPPTDPKEARVFGSVFNGLQRSYPKDKLEEISTSFCFICLLHLANEQGLKLESAANDDAPAPAAEMNEPSKKVGNIWDLKPSMDDDEATVEEHSSPSTNVRRSLSLMGRRIPHLDLASLIRTSSLTSRRVSAHEPSVRRSRKVTLDYVKQEMLDDIADEHAKPDGILNLISHSRSHSGSRSKADEEAQVPVLPASKPPQLLQSRPISSETASTVTPANVTPRKRTPSRIPVPSTVKEVKEEPAPPILAKKKTIFGIPLPSPRKSAFGSRPTTPSKESVVRPPSPRRAAAPPIPKPAKQAKPKSDIGQGPAPASSLSKFFVGTGMRVAVSNPDPAPPVSPKTTPSKIPTSRTSQKPTGAHISPSTIVAETTSKPALKTPSRRYMSEVGNTTRVQEPGTPTPAPRVQSSSMSSVGASTARARISGTSAVNAASPTRIRSTASNPRASIDLRSSATPSTLAPPTPRVRVNSTGGFNRGRNEQVLRRPRQPQPRRYQPLGGIEEWRAEADGDAAVAAPISTASGSRKGNVSASAHVIKSPSAAAVGTSTTQPLAMASTAPKSTISASSRRKHGSFDFERPGWGSRGATSSLGVSSRIKRERELTRTASVDGRPTTGASTNMAGVGAARIYASTSAAHRNVRVVPPPPSTPPQLEPSHTGASTSTSASHSQPTEGTSSWGRSTGKRLSAGFTKLTNGLGLGKSGKSATGAGKERQHGKFAFEPPVPPMPAGILREQSGDSEHSRERERPQWEWEDRRTTKPKSPLASPKGHAASLSTSSTTSSTHTGVSVGYRSGKKGRSLDLGLGLAWAPTKVREDAVMPESSFGRSLSASRREQQGKEIAEVFRNALDEDGYRSFKKYVHRFDAHEIPFDGPTGIVTRVERLLRKTQHLGDDARQELLDSFIKLILQNA</sequence>
<feature type="region of interest" description="Disordered" evidence="11">
    <location>
        <begin position="871"/>
        <end position="941"/>
    </location>
</feature>
<accession>A0A8H7DDY7</accession>
<comment type="similarity">
    <text evidence="3">Belongs to the CND2 (condensin subunit 2) family.</text>
</comment>
<dbReference type="Proteomes" id="UP000623467">
    <property type="component" value="Unassembled WGS sequence"/>
</dbReference>
<dbReference type="OrthoDB" id="362021at2759"/>
<dbReference type="InterPro" id="IPR022816">
    <property type="entry name" value="Condensin_barren_su2"/>
</dbReference>
<comment type="subcellular location">
    <subcellularLocation>
        <location evidence="1">Chromosome</location>
    </subcellularLocation>
    <subcellularLocation>
        <location evidence="2">Cytoplasm</location>
    </subcellularLocation>
</comment>
<evidence type="ECO:0000256" key="2">
    <source>
        <dbReference type="ARBA" id="ARBA00004496"/>
    </source>
</evidence>
<keyword evidence="5" id="KW-0158">Chromosome</keyword>
<feature type="region of interest" description="Disordered" evidence="11">
    <location>
        <begin position="785"/>
        <end position="804"/>
    </location>
</feature>
<dbReference type="GO" id="GO:0005737">
    <property type="term" value="C:cytoplasm"/>
    <property type="evidence" value="ECO:0007669"/>
    <property type="project" value="UniProtKB-SubCell"/>
</dbReference>
<keyword evidence="6" id="KW-0963">Cytoplasm</keyword>
<feature type="compositionally biased region" description="Basic and acidic residues" evidence="11">
    <location>
        <begin position="1432"/>
        <end position="1454"/>
    </location>
</feature>
<evidence type="ECO:0000256" key="7">
    <source>
        <dbReference type="ARBA" id="ARBA00022618"/>
    </source>
</evidence>
<keyword evidence="13" id="KW-1185">Reference proteome</keyword>
<feature type="region of interest" description="Disordered" evidence="11">
    <location>
        <begin position="163"/>
        <end position="204"/>
    </location>
</feature>
<dbReference type="PANTHER" id="PTHR13108">
    <property type="entry name" value="CONDENSIN COMPLEX SUBUNIT 2"/>
    <property type="match status" value="1"/>
</dbReference>
<feature type="compositionally biased region" description="Polar residues" evidence="11">
    <location>
        <begin position="1367"/>
        <end position="1377"/>
    </location>
</feature>
<evidence type="ECO:0000313" key="13">
    <source>
        <dbReference type="Proteomes" id="UP000623467"/>
    </source>
</evidence>
<feature type="compositionally biased region" description="Polar residues" evidence="11">
    <location>
        <begin position="1123"/>
        <end position="1144"/>
    </location>
</feature>
<feature type="region of interest" description="Disordered" evidence="11">
    <location>
        <begin position="1334"/>
        <end position="1491"/>
    </location>
</feature>
<keyword evidence="9" id="KW-0226">DNA condensation</keyword>
<feature type="compositionally biased region" description="Pro residues" evidence="11">
    <location>
        <begin position="1340"/>
        <end position="1350"/>
    </location>
</feature>
<feature type="compositionally biased region" description="Polar residues" evidence="11">
    <location>
        <begin position="901"/>
        <end position="919"/>
    </location>
</feature>
<feature type="region of interest" description="Disordered" evidence="11">
    <location>
        <begin position="384"/>
        <end position="417"/>
    </location>
</feature>
<feature type="compositionally biased region" description="Acidic residues" evidence="11">
    <location>
        <begin position="690"/>
        <end position="699"/>
    </location>
</feature>
<gene>
    <name evidence="12" type="ORF">MSAN_00719200</name>
</gene>
<comment type="caution">
    <text evidence="12">The sequence shown here is derived from an EMBL/GenBank/DDBJ whole genome shotgun (WGS) entry which is preliminary data.</text>
</comment>
<evidence type="ECO:0000256" key="11">
    <source>
        <dbReference type="SAM" id="MobiDB-lite"/>
    </source>
</evidence>
<feature type="compositionally biased region" description="Basic and acidic residues" evidence="11">
    <location>
        <begin position="528"/>
        <end position="539"/>
    </location>
</feature>
<feature type="compositionally biased region" description="Low complexity" evidence="11">
    <location>
        <begin position="1351"/>
        <end position="1366"/>
    </location>
</feature>
<feature type="region of interest" description="Disordered" evidence="11">
    <location>
        <begin position="504"/>
        <end position="539"/>
    </location>
</feature>
<feature type="compositionally biased region" description="Polar residues" evidence="11">
    <location>
        <begin position="1040"/>
        <end position="1073"/>
    </location>
</feature>
<feature type="compositionally biased region" description="Gly residues" evidence="11">
    <location>
        <begin position="396"/>
        <end position="409"/>
    </location>
</feature>
<feature type="compositionally biased region" description="Acidic residues" evidence="11">
    <location>
        <begin position="170"/>
        <end position="185"/>
    </location>
</feature>
<evidence type="ECO:0000256" key="8">
    <source>
        <dbReference type="ARBA" id="ARBA00022776"/>
    </source>
</evidence>
<feature type="compositionally biased region" description="Low complexity" evidence="11">
    <location>
        <begin position="1466"/>
        <end position="1486"/>
    </location>
</feature>
<reference evidence="12" key="1">
    <citation type="submission" date="2020-05" db="EMBL/GenBank/DDBJ databases">
        <title>Mycena genomes resolve the evolution of fungal bioluminescence.</title>
        <authorList>
            <person name="Tsai I.J."/>
        </authorList>
    </citation>
    <scope>NUCLEOTIDE SEQUENCE</scope>
    <source>
        <strain evidence="12">160909Yilan</strain>
    </source>
</reference>
<dbReference type="EMBL" id="JACAZH010000004">
    <property type="protein sequence ID" value="KAF7370855.1"/>
    <property type="molecule type" value="Genomic_DNA"/>
</dbReference>
<dbReference type="GO" id="GO:0000796">
    <property type="term" value="C:condensin complex"/>
    <property type="evidence" value="ECO:0007669"/>
    <property type="project" value="InterPro"/>
</dbReference>
<feature type="region of interest" description="Disordered" evidence="11">
    <location>
        <begin position="684"/>
        <end position="711"/>
    </location>
</feature>